<dbReference type="PANTHER" id="PTHR33169">
    <property type="entry name" value="PADR-FAMILY TRANSCRIPTIONAL REGULATOR"/>
    <property type="match status" value="1"/>
</dbReference>
<evidence type="ECO:0000313" key="3">
    <source>
        <dbReference type="Proteomes" id="UP001500618"/>
    </source>
</evidence>
<sequence>MTRDSIRGSSDRGILILTSLMQAPKHGYALIKDIEDFAGVRLGPGTLYGALAKLEAAGLVESLPAGDRRRPYRITAAGQEQLRERLTEAARIAEVGLARIAAAGAS</sequence>
<feature type="domain" description="Transcription regulator PadR N-terminal" evidence="1">
    <location>
        <begin position="16"/>
        <end position="84"/>
    </location>
</feature>
<comment type="caution">
    <text evidence="2">The sequence shown here is derived from an EMBL/GenBank/DDBJ whole genome shotgun (WGS) entry which is preliminary data.</text>
</comment>
<reference evidence="2 3" key="1">
    <citation type="journal article" date="2019" name="Int. J. Syst. Evol. Microbiol.">
        <title>The Global Catalogue of Microorganisms (GCM) 10K type strain sequencing project: providing services to taxonomists for standard genome sequencing and annotation.</title>
        <authorList>
            <consortium name="The Broad Institute Genomics Platform"/>
            <consortium name="The Broad Institute Genome Sequencing Center for Infectious Disease"/>
            <person name="Wu L."/>
            <person name="Ma J."/>
        </authorList>
    </citation>
    <scope>NUCLEOTIDE SEQUENCE [LARGE SCALE GENOMIC DNA]</scope>
    <source>
        <strain evidence="2 3">JCM 14718</strain>
    </source>
</reference>
<dbReference type="Pfam" id="PF03551">
    <property type="entry name" value="PadR"/>
    <property type="match status" value="1"/>
</dbReference>
<protein>
    <submittedName>
        <fullName evidence="2">Helix-turn-helix transcriptional regulator</fullName>
    </submittedName>
</protein>
<dbReference type="InterPro" id="IPR052509">
    <property type="entry name" value="Metal_resp_DNA-bind_regulator"/>
</dbReference>
<organism evidence="2 3">
    <name type="scientific">Fodinicola feengrottensis</name>
    <dbReference type="NCBI Taxonomy" id="435914"/>
    <lineage>
        <taxon>Bacteria</taxon>
        <taxon>Bacillati</taxon>
        <taxon>Actinomycetota</taxon>
        <taxon>Actinomycetes</taxon>
        <taxon>Mycobacteriales</taxon>
        <taxon>Fodinicola</taxon>
    </lineage>
</organism>
<dbReference type="SUPFAM" id="SSF46785">
    <property type="entry name" value="Winged helix' DNA-binding domain"/>
    <property type="match status" value="1"/>
</dbReference>
<dbReference type="RefSeq" id="WP_279579812.1">
    <property type="nucleotide sequence ID" value="NZ_BAAANY010000007.1"/>
</dbReference>
<dbReference type="EMBL" id="BAAANY010000007">
    <property type="protein sequence ID" value="GAA1668520.1"/>
    <property type="molecule type" value="Genomic_DNA"/>
</dbReference>
<evidence type="ECO:0000313" key="2">
    <source>
        <dbReference type="EMBL" id="GAA1668520.1"/>
    </source>
</evidence>
<accession>A0ABN2GBG7</accession>
<name>A0ABN2GBG7_9ACTN</name>
<dbReference type="Proteomes" id="UP001500618">
    <property type="component" value="Unassembled WGS sequence"/>
</dbReference>
<dbReference type="Gene3D" id="1.10.10.10">
    <property type="entry name" value="Winged helix-like DNA-binding domain superfamily/Winged helix DNA-binding domain"/>
    <property type="match status" value="1"/>
</dbReference>
<dbReference type="InterPro" id="IPR036390">
    <property type="entry name" value="WH_DNA-bd_sf"/>
</dbReference>
<dbReference type="PANTHER" id="PTHR33169:SF13">
    <property type="entry name" value="PADR-FAMILY TRANSCRIPTIONAL REGULATOR"/>
    <property type="match status" value="1"/>
</dbReference>
<keyword evidence="3" id="KW-1185">Reference proteome</keyword>
<evidence type="ECO:0000259" key="1">
    <source>
        <dbReference type="Pfam" id="PF03551"/>
    </source>
</evidence>
<gene>
    <name evidence="2" type="ORF">GCM10009765_17370</name>
</gene>
<proteinExistence type="predicted"/>
<dbReference type="InterPro" id="IPR036388">
    <property type="entry name" value="WH-like_DNA-bd_sf"/>
</dbReference>
<dbReference type="InterPro" id="IPR005149">
    <property type="entry name" value="Tscrpt_reg_PadR_N"/>
</dbReference>